<organism evidence="8 9">
    <name type="scientific">Dyadobacter soli</name>
    <dbReference type="NCBI Taxonomy" id="659014"/>
    <lineage>
        <taxon>Bacteria</taxon>
        <taxon>Pseudomonadati</taxon>
        <taxon>Bacteroidota</taxon>
        <taxon>Cytophagia</taxon>
        <taxon>Cytophagales</taxon>
        <taxon>Spirosomataceae</taxon>
        <taxon>Dyadobacter</taxon>
    </lineage>
</organism>
<protein>
    <submittedName>
        <fullName evidence="8">Peptidase C10 family protein</fullName>
    </submittedName>
</protein>
<evidence type="ECO:0000256" key="4">
    <source>
        <dbReference type="ARBA" id="ARBA00022801"/>
    </source>
</evidence>
<evidence type="ECO:0000256" key="3">
    <source>
        <dbReference type="ARBA" id="ARBA00022729"/>
    </source>
</evidence>
<dbReference type="GO" id="GO:0006508">
    <property type="term" value="P:proteolysis"/>
    <property type="evidence" value="ECO:0007669"/>
    <property type="project" value="UniProtKB-KW"/>
</dbReference>
<comment type="similarity">
    <text evidence="1">Belongs to the peptidase C10 family.</text>
</comment>
<feature type="domain" description="Spi protease inhibitor" evidence="7">
    <location>
        <begin position="106"/>
        <end position="172"/>
    </location>
</feature>
<reference evidence="9" key="1">
    <citation type="submission" date="2016-10" db="EMBL/GenBank/DDBJ databases">
        <authorList>
            <person name="Varghese N."/>
            <person name="Submissions S."/>
        </authorList>
    </citation>
    <scope>NUCLEOTIDE SEQUENCE [LARGE SCALE GENOMIC DNA]</scope>
    <source>
        <strain evidence="9">DSM 25329</strain>
    </source>
</reference>
<keyword evidence="3 6" id="KW-0732">Signal</keyword>
<evidence type="ECO:0000256" key="1">
    <source>
        <dbReference type="ARBA" id="ARBA00009693"/>
    </source>
</evidence>
<keyword evidence="9" id="KW-1185">Reference proteome</keyword>
<keyword evidence="4" id="KW-0378">Hydrolase</keyword>
<dbReference type="GO" id="GO:0008234">
    <property type="term" value="F:cysteine-type peptidase activity"/>
    <property type="evidence" value="ECO:0007669"/>
    <property type="project" value="UniProtKB-KW"/>
</dbReference>
<evidence type="ECO:0000256" key="5">
    <source>
        <dbReference type="ARBA" id="ARBA00022807"/>
    </source>
</evidence>
<dbReference type="STRING" id="659014.SAMN04487996_110193"/>
<dbReference type="OrthoDB" id="2235251at2"/>
<accession>A0A1G7KQV4</accession>
<dbReference type="PRINTS" id="PR00797">
    <property type="entry name" value="STREPTOPAIN"/>
</dbReference>
<dbReference type="InterPro" id="IPR044934">
    <property type="entry name" value="Streptopain_sf"/>
</dbReference>
<keyword evidence="5" id="KW-0788">Thiol protease</keyword>
<evidence type="ECO:0000256" key="2">
    <source>
        <dbReference type="ARBA" id="ARBA00022670"/>
    </source>
</evidence>
<dbReference type="EMBL" id="FNAN01000010">
    <property type="protein sequence ID" value="SDF39618.1"/>
    <property type="molecule type" value="Genomic_DNA"/>
</dbReference>
<feature type="chain" id="PRO_5011563072" evidence="6">
    <location>
        <begin position="29"/>
        <end position="451"/>
    </location>
</feature>
<dbReference type="InterPro" id="IPR038765">
    <property type="entry name" value="Papain-like_cys_pep_sf"/>
</dbReference>
<proteinExistence type="inferred from homology"/>
<name>A0A1G7KQV4_9BACT</name>
<feature type="signal peptide" evidence="6">
    <location>
        <begin position="1"/>
        <end position="28"/>
    </location>
</feature>
<dbReference type="Pfam" id="PF13734">
    <property type="entry name" value="Inhibitor_I69"/>
    <property type="match status" value="1"/>
</dbReference>
<dbReference type="Gene3D" id="3.90.70.50">
    <property type="entry name" value="Peptidase C10, streptopain"/>
    <property type="match status" value="2"/>
</dbReference>
<dbReference type="PROSITE" id="PS51257">
    <property type="entry name" value="PROKAR_LIPOPROTEIN"/>
    <property type="match status" value="1"/>
</dbReference>
<keyword evidence="2" id="KW-0645">Protease</keyword>
<dbReference type="InterPro" id="IPR025896">
    <property type="entry name" value="Spi_Prtas-inh"/>
</dbReference>
<sequence length="451" mass="49315">MAIRNCFPMRRSMIFVGRLLSVISVMLAACEKNTNLSKLNDAGGIDHNSFHVAPAEIAGLTASHFELSAYIEAHRRNAEPAKNARESVINEASLFSNENEVVKIDTLNDADGSDLLFVVNFRSKSNADKEGFVVMSADKRSIPVLAWSEEGPMELGSEMPEPVTIWLEYAKEVVKRGKMLKEPGKQAFISWKKLEEYLARKAGRTTDCPHPNPQICSPCNPDWNILVGPVTTPNSLWGQSYGFNNAMWARGCGDCGKAATGCAAVALGMIMRFDHKPSVGYNFGIMTQTIPIGQCTGFSAGQQEVAKLLYNLSAIMNSGNAPSACATYTLPGNIVNGFAWAGYSQTGSSSSDIGLMEKETQFGRPVLMSGTKAGMDLNDAHYWVCDGYNSTNYCYSSTGLPEDCYCIINTYHHINWGWRAKDIGWFTLGNLNPGGSGKYDSWLRVRLGVKP</sequence>
<gene>
    <name evidence="8" type="ORF">SAMN04487996_110193</name>
</gene>
<evidence type="ECO:0000313" key="9">
    <source>
        <dbReference type="Proteomes" id="UP000198748"/>
    </source>
</evidence>
<evidence type="ECO:0000259" key="7">
    <source>
        <dbReference type="Pfam" id="PF13734"/>
    </source>
</evidence>
<dbReference type="InterPro" id="IPR000200">
    <property type="entry name" value="Peptidase_C10"/>
</dbReference>
<evidence type="ECO:0000256" key="6">
    <source>
        <dbReference type="SAM" id="SignalP"/>
    </source>
</evidence>
<dbReference type="SUPFAM" id="SSF54001">
    <property type="entry name" value="Cysteine proteinases"/>
    <property type="match status" value="1"/>
</dbReference>
<dbReference type="Pfam" id="PF01640">
    <property type="entry name" value="Peptidase_C10"/>
    <property type="match status" value="1"/>
</dbReference>
<evidence type="ECO:0000313" key="8">
    <source>
        <dbReference type="EMBL" id="SDF39618.1"/>
    </source>
</evidence>
<dbReference type="AlphaFoldDB" id="A0A1G7KQV4"/>
<dbReference type="Proteomes" id="UP000198748">
    <property type="component" value="Unassembled WGS sequence"/>
</dbReference>